<dbReference type="NCBIfam" id="NF006767">
    <property type="entry name" value="PRK09289.1"/>
    <property type="match status" value="1"/>
</dbReference>
<dbReference type="InterPro" id="IPR017938">
    <property type="entry name" value="Riboflavin_synthase-like_b-brl"/>
</dbReference>
<reference evidence="5 6" key="1">
    <citation type="submission" date="2021-10" db="EMBL/GenBank/DDBJ databases">
        <title>Alishewanella koreense sp. nov. isolated from seawater of southwestern coast in South Korea and the proposal for the reclassification of Rheinheimera perlucida and Rheinheimera tuosuensis as Arsukibacterium perlucida and Arsukibacterium tuosuensis.</title>
        <authorList>
            <person name="Kim K.H."/>
            <person name="Ruan W."/>
            <person name="Kim K.R."/>
            <person name="Baek J.H."/>
            <person name="Jeon C.O."/>
        </authorList>
    </citation>
    <scope>NUCLEOTIDE SEQUENCE [LARGE SCALE GENOMIC DNA]</scope>
    <source>
        <strain evidence="5 6">16-MA</strain>
    </source>
</reference>
<dbReference type="EC" id="2.5.1.9" evidence="2"/>
<proteinExistence type="predicted"/>
<dbReference type="PANTHER" id="PTHR21098:SF0">
    <property type="entry name" value="RIBOFLAVIN SYNTHASE"/>
    <property type="match status" value="1"/>
</dbReference>
<evidence type="ECO:0000256" key="2">
    <source>
        <dbReference type="NCBIfam" id="TIGR00187"/>
    </source>
</evidence>
<protein>
    <recommendedName>
        <fullName evidence="2">Riboflavin synthase</fullName>
        <ecNumber evidence="2">2.5.1.9</ecNumber>
    </recommendedName>
</protein>
<keyword evidence="1" id="KW-0677">Repeat</keyword>
<dbReference type="Proteomes" id="UP000633814">
    <property type="component" value="Unassembled WGS sequence"/>
</dbReference>
<accession>A0ABS8C3A4</accession>
<gene>
    <name evidence="5" type="ORF">JAO78_008320</name>
</gene>
<keyword evidence="6" id="KW-1185">Reference proteome</keyword>
<comment type="caution">
    <text evidence="5">The sequence shown here is derived from an EMBL/GenBank/DDBJ whole genome shotgun (WGS) entry which is preliminary data.</text>
</comment>
<dbReference type="EMBL" id="JAEINI020000004">
    <property type="protein sequence ID" value="MCB5226818.1"/>
    <property type="molecule type" value="Genomic_DNA"/>
</dbReference>
<sequence length="211" mass="22633">MFTGIVQTTAIIKQIADLPGLRTLTLNAAPTHLAQLQRGASIAINGVCLTATDFDSAAGWVCFDVIAETLDKTNLGTLKVGSRVNLERSLRFGDELGGHIVSGHIQATAELVRKTQDAQNCQLLLKVDPAMLPYIQPKGFIAVEGCSLTVGEVTAEGFGLYLIPETLALTTLGDKVIGDRINIELDQQTVTIIRTVERVMAARFANSEQAQ</sequence>
<feature type="repeat" description="Lumazine-binding" evidence="3">
    <location>
        <begin position="100"/>
        <end position="196"/>
    </location>
</feature>
<dbReference type="CDD" id="cd00402">
    <property type="entry name" value="Riboflavin_synthase_like"/>
    <property type="match status" value="1"/>
</dbReference>
<dbReference type="PIRSF" id="PIRSF000498">
    <property type="entry name" value="Riboflavin_syn_A"/>
    <property type="match status" value="1"/>
</dbReference>
<dbReference type="RefSeq" id="WP_226750909.1">
    <property type="nucleotide sequence ID" value="NZ_JAEINI020000004.1"/>
</dbReference>
<dbReference type="SUPFAM" id="SSF63380">
    <property type="entry name" value="Riboflavin synthase domain-like"/>
    <property type="match status" value="2"/>
</dbReference>
<evidence type="ECO:0000256" key="1">
    <source>
        <dbReference type="ARBA" id="ARBA00022737"/>
    </source>
</evidence>
<dbReference type="PANTHER" id="PTHR21098">
    <property type="entry name" value="RIBOFLAVIN SYNTHASE ALPHA CHAIN"/>
    <property type="match status" value="1"/>
</dbReference>
<feature type="domain" description="Lumazine-binding" evidence="4">
    <location>
        <begin position="1"/>
        <end position="99"/>
    </location>
</feature>
<organism evidence="5 6">
    <name type="scientific">Alishewanella maricola</name>
    <dbReference type="NCBI Taxonomy" id="2795740"/>
    <lineage>
        <taxon>Bacteria</taxon>
        <taxon>Pseudomonadati</taxon>
        <taxon>Pseudomonadota</taxon>
        <taxon>Gammaproteobacteria</taxon>
        <taxon>Alteromonadales</taxon>
        <taxon>Alteromonadaceae</taxon>
        <taxon>Alishewanella</taxon>
    </lineage>
</organism>
<dbReference type="NCBIfam" id="TIGR00187">
    <property type="entry name" value="ribE"/>
    <property type="match status" value="1"/>
</dbReference>
<feature type="repeat" description="Lumazine-binding" evidence="3">
    <location>
        <begin position="1"/>
        <end position="99"/>
    </location>
</feature>
<evidence type="ECO:0000259" key="4">
    <source>
        <dbReference type="PROSITE" id="PS51177"/>
    </source>
</evidence>
<dbReference type="Pfam" id="PF00677">
    <property type="entry name" value="Lum_binding"/>
    <property type="match status" value="2"/>
</dbReference>
<dbReference type="InterPro" id="IPR001783">
    <property type="entry name" value="Lumazine-bd"/>
</dbReference>
<dbReference type="PROSITE" id="PS51177">
    <property type="entry name" value="LUMAZINE_BIND"/>
    <property type="match status" value="2"/>
</dbReference>
<evidence type="ECO:0000256" key="3">
    <source>
        <dbReference type="PROSITE-ProRule" id="PRU00524"/>
    </source>
</evidence>
<dbReference type="NCBIfam" id="NF009566">
    <property type="entry name" value="PRK13020.1"/>
    <property type="match status" value="1"/>
</dbReference>
<dbReference type="InterPro" id="IPR023366">
    <property type="entry name" value="ATP_synth_asu-like_sf"/>
</dbReference>
<evidence type="ECO:0000313" key="5">
    <source>
        <dbReference type="EMBL" id="MCB5226818.1"/>
    </source>
</evidence>
<dbReference type="Gene3D" id="2.40.30.20">
    <property type="match status" value="2"/>
</dbReference>
<evidence type="ECO:0000313" key="6">
    <source>
        <dbReference type="Proteomes" id="UP000633814"/>
    </source>
</evidence>
<dbReference type="InterPro" id="IPR026017">
    <property type="entry name" value="Lumazine-bd_dom"/>
</dbReference>
<feature type="domain" description="Lumazine-binding" evidence="4">
    <location>
        <begin position="100"/>
        <end position="196"/>
    </location>
</feature>
<name>A0ABS8C3A4_9ALTE</name>